<gene>
    <name evidence="1" type="ORF">FA95DRAFT_1122463</name>
</gene>
<organism evidence="1 2">
    <name type="scientific">Auriscalpium vulgare</name>
    <dbReference type="NCBI Taxonomy" id="40419"/>
    <lineage>
        <taxon>Eukaryota</taxon>
        <taxon>Fungi</taxon>
        <taxon>Dikarya</taxon>
        <taxon>Basidiomycota</taxon>
        <taxon>Agaricomycotina</taxon>
        <taxon>Agaricomycetes</taxon>
        <taxon>Russulales</taxon>
        <taxon>Auriscalpiaceae</taxon>
        <taxon>Auriscalpium</taxon>
    </lineage>
</organism>
<proteinExistence type="predicted"/>
<comment type="caution">
    <text evidence="1">The sequence shown here is derived from an EMBL/GenBank/DDBJ whole genome shotgun (WGS) entry which is preliminary data.</text>
</comment>
<dbReference type="Proteomes" id="UP000814033">
    <property type="component" value="Unassembled WGS sequence"/>
</dbReference>
<dbReference type="EMBL" id="MU276384">
    <property type="protein sequence ID" value="KAI0038949.1"/>
    <property type="molecule type" value="Genomic_DNA"/>
</dbReference>
<protein>
    <submittedName>
        <fullName evidence="1">Uncharacterized protein</fullName>
    </submittedName>
</protein>
<reference evidence="1" key="1">
    <citation type="submission" date="2021-02" db="EMBL/GenBank/DDBJ databases">
        <authorList>
            <consortium name="DOE Joint Genome Institute"/>
            <person name="Ahrendt S."/>
            <person name="Looney B.P."/>
            <person name="Miyauchi S."/>
            <person name="Morin E."/>
            <person name="Drula E."/>
            <person name="Courty P.E."/>
            <person name="Chicoki N."/>
            <person name="Fauchery L."/>
            <person name="Kohler A."/>
            <person name="Kuo A."/>
            <person name="Labutti K."/>
            <person name="Pangilinan J."/>
            <person name="Lipzen A."/>
            <person name="Riley R."/>
            <person name="Andreopoulos W."/>
            <person name="He G."/>
            <person name="Johnson J."/>
            <person name="Barry K.W."/>
            <person name="Grigoriev I.V."/>
            <person name="Nagy L."/>
            <person name="Hibbett D."/>
            <person name="Henrissat B."/>
            <person name="Matheny P.B."/>
            <person name="Labbe J."/>
            <person name="Martin F."/>
        </authorList>
    </citation>
    <scope>NUCLEOTIDE SEQUENCE</scope>
    <source>
        <strain evidence="1">FP105234-sp</strain>
    </source>
</reference>
<reference evidence="1" key="2">
    <citation type="journal article" date="2022" name="New Phytol.">
        <title>Evolutionary transition to the ectomycorrhizal habit in the genomes of a hyperdiverse lineage of mushroom-forming fungi.</title>
        <authorList>
            <person name="Looney B."/>
            <person name="Miyauchi S."/>
            <person name="Morin E."/>
            <person name="Drula E."/>
            <person name="Courty P.E."/>
            <person name="Kohler A."/>
            <person name="Kuo A."/>
            <person name="LaButti K."/>
            <person name="Pangilinan J."/>
            <person name="Lipzen A."/>
            <person name="Riley R."/>
            <person name="Andreopoulos W."/>
            <person name="He G."/>
            <person name="Johnson J."/>
            <person name="Nolan M."/>
            <person name="Tritt A."/>
            <person name="Barry K.W."/>
            <person name="Grigoriev I.V."/>
            <person name="Nagy L.G."/>
            <person name="Hibbett D."/>
            <person name="Henrissat B."/>
            <person name="Matheny P.B."/>
            <person name="Labbe J."/>
            <person name="Martin F.M."/>
        </authorList>
    </citation>
    <scope>NUCLEOTIDE SEQUENCE</scope>
    <source>
        <strain evidence="1">FP105234-sp</strain>
    </source>
</reference>
<sequence length="176" mass="19318">MRSCELRRCPSRRMPTRPCLPSRIPVRSSPSRRTTTRGRSTFALRRRRLTRSVRRSRHPCALDGSVVNAERSFGLLWGLCVEISCRSINVYNIPRACQMPHRAVLAATPGGATSHNSILVHNCDGKARAKMATFRGPPRPTVAPYRLRAAPAETPSACPGVGRTTSACPPTCSVRS</sequence>
<evidence type="ECO:0000313" key="1">
    <source>
        <dbReference type="EMBL" id="KAI0038949.1"/>
    </source>
</evidence>
<keyword evidence="2" id="KW-1185">Reference proteome</keyword>
<accession>A0ACB8R495</accession>
<name>A0ACB8R495_9AGAM</name>
<evidence type="ECO:0000313" key="2">
    <source>
        <dbReference type="Proteomes" id="UP000814033"/>
    </source>
</evidence>